<evidence type="ECO:0000313" key="2">
    <source>
        <dbReference type="Proteomes" id="UP000054558"/>
    </source>
</evidence>
<dbReference type="EMBL" id="DF237990">
    <property type="protein sequence ID" value="GAQ92531.1"/>
    <property type="molecule type" value="Genomic_DNA"/>
</dbReference>
<sequence>MLRALSHILGGTAALDEGEAQLIESLRPSLNAVIAALDDKLTQRGLGRIFVTGGDAMRRFNNRIKTSKNIDTKIYVGHGQSTKPVVELTTHVCGKTVTMMIDSRKNILPRDAHKKAGREARDKGLGLFDQRLFDYLLDEGRQPTIPDYLALFYWAKERKRYLPPEEQGGEKQKVPFSQKKLDEWRQEMQTHLASL</sequence>
<keyword evidence="2" id="KW-1185">Reference proteome</keyword>
<organism evidence="1 2">
    <name type="scientific">Klebsormidium nitens</name>
    <name type="common">Green alga</name>
    <name type="synonym">Ulothrix nitens</name>
    <dbReference type="NCBI Taxonomy" id="105231"/>
    <lineage>
        <taxon>Eukaryota</taxon>
        <taxon>Viridiplantae</taxon>
        <taxon>Streptophyta</taxon>
        <taxon>Klebsormidiophyceae</taxon>
        <taxon>Klebsormidiales</taxon>
        <taxon>Klebsormidiaceae</taxon>
        <taxon>Klebsormidium</taxon>
    </lineage>
</organism>
<evidence type="ECO:0000313" key="1">
    <source>
        <dbReference type="EMBL" id="GAQ92531.1"/>
    </source>
</evidence>
<reference evidence="1 2" key="1">
    <citation type="journal article" date="2014" name="Nat. Commun.">
        <title>Klebsormidium flaccidum genome reveals primary factors for plant terrestrial adaptation.</title>
        <authorList>
            <person name="Hori K."/>
            <person name="Maruyama F."/>
            <person name="Fujisawa T."/>
            <person name="Togashi T."/>
            <person name="Yamamoto N."/>
            <person name="Seo M."/>
            <person name="Sato S."/>
            <person name="Yamada T."/>
            <person name="Mori H."/>
            <person name="Tajima N."/>
            <person name="Moriyama T."/>
            <person name="Ikeuchi M."/>
            <person name="Watanabe M."/>
            <person name="Wada H."/>
            <person name="Kobayashi K."/>
            <person name="Saito M."/>
            <person name="Masuda T."/>
            <person name="Sasaki-Sekimoto Y."/>
            <person name="Mashiguchi K."/>
            <person name="Awai K."/>
            <person name="Shimojima M."/>
            <person name="Masuda S."/>
            <person name="Iwai M."/>
            <person name="Nobusawa T."/>
            <person name="Narise T."/>
            <person name="Kondo S."/>
            <person name="Saito H."/>
            <person name="Sato R."/>
            <person name="Murakawa M."/>
            <person name="Ihara Y."/>
            <person name="Oshima-Yamada Y."/>
            <person name="Ohtaka K."/>
            <person name="Satoh M."/>
            <person name="Sonobe K."/>
            <person name="Ishii M."/>
            <person name="Ohtani R."/>
            <person name="Kanamori-Sato M."/>
            <person name="Honoki R."/>
            <person name="Miyazaki D."/>
            <person name="Mochizuki H."/>
            <person name="Umetsu J."/>
            <person name="Higashi K."/>
            <person name="Shibata D."/>
            <person name="Kamiya Y."/>
            <person name="Sato N."/>
            <person name="Nakamura Y."/>
            <person name="Tabata S."/>
            <person name="Ida S."/>
            <person name="Kurokawa K."/>
            <person name="Ohta H."/>
        </authorList>
    </citation>
    <scope>NUCLEOTIDE SEQUENCE [LARGE SCALE GENOMIC DNA]</scope>
    <source>
        <strain evidence="1 2">NIES-2285</strain>
    </source>
</reference>
<dbReference type="Proteomes" id="UP000054558">
    <property type="component" value="Unassembled WGS sequence"/>
</dbReference>
<protein>
    <submittedName>
        <fullName evidence="1">Uncharacterized protein</fullName>
    </submittedName>
</protein>
<name>A0A1Y1IT87_KLENI</name>
<accession>A0A1Y1IT87</accession>
<proteinExistence type="predicted"/>
<dbReference type="AlphaFoldDB" id="A0A1Y1IT87"/>
<gene>
    <name evidence="1" type="ORF">KFL_010410040</name>
</gene>